<dbReference type="InterPro" id="IPR008963">
    <property type="entry name" value="Purple_acid_Pase-like_N"/>
</dbReference>
<dbReference type="PANTHER" id="PTHR22953:SF153">
    <property type="entry name" value="PURPLE ACID PHOSPHATASE"/>
    <property type="match status" value="1"/>
</dbReference>
<keyword evidence="3" id="KW-0325">Glycoprotein</keyword>
<dbReference type="InterPro" id="IPR029052">
    <property type="entry name" value="Metallo-depent_PP-like"/>
</dbReference>
<dbReference type="InterPro" id="IPR015914">
    <property type="entry name" value="PAPs_N"/>
</dbReference>
<keyword evidence="1 4" id="KW-0732">Signal</keyword>
<dbReference type="PROSITE" id="PS51257">
    <property type="entry name" value="PROKAR_LIPOPROTEIN"/>
    <property type="match status" value="1"/>
</dbReference>
<dbReference type="GO" id="GO:0003993">
    <property type="term" value="F:acid phosphatase activity"/>
    <property type="evidence" value="ECO:0007669"/>
    <property type="project" value="UniProtKB-EC"/>
</dbReference>
<dbReference type="InterPro" id="IPR039331">
    <property type="entry name" value="PAPs-like"/>
</dbReference>
<evidence type="ECO:0000256" key="2">
    <source>
        <dbReference type="ARBA" id="ARBA00022801"/>
    </source>
</evidence>
<evidence type="ECO:0000259" key="7">
    <source>
        <dbReference type="Pfam" id="PF16656"/>
    </source>
</evidence>
<feature type="domain" description="Calcineurin-like phosphoesterase" evidence="5">
    <location>
        <begin position="241"/>
        <end position="411"/>
    </location>
</feature>
<sequence length="523" mass="58367">MQARSLLSLLLLASCLLSHVAALPVLNAVSRTSDYQRPRFASPDIPLHDVRLQSAGGDVEQVHLMAWTPDSVTVVFARDLAGTGSGSIPLSETVHYGESMSDLNMHANASGKTYTTINIFNSYLWEPPMGAPTLDKADVAAVMNTAWWSKPWMYSYYNFSVDDVHDKTIYPPYDNPLAYYASPLIYTATMTGLKPKTQYYYRIGSFMGNFTTLPVAGDNSKPLRIGLWADVGQTNVSALNMEYMNEHVNPDVVMLAGDLSYADTYAPRWDTWGRLMQPLMSTHLNLICNGNHEVASGPEQNMAYSSRYPAPHRESGSPTFEYFSYETGLAHIVALGSYTVYNQSSLQYRWLENDLRSFNRSKTPWLILFWHTPTYTSNFGQGGATLLREWTEDLLYKYGVDIVLYGHIHEYERTAPVYKNQTNPCGPVYLTLGDAGNREGPTLPWLDPQPSWSLFREASFGVGSLELHNSTTASFSWHRVACEDTNATHCKTPGDNSAQAYEPSDSATFVRDTAACPNRAMPS</sequence>
<evidence type="ECO:0000256" key="4">
    <source>
        <dbReference type="RuleBase" id="RU361203"/>
    </source>
</evidence>
<dbReference type="AlphaFoldDB" id="A0AAV9IRB4"/>
<feature type="chain" id="PRO_5043089207" description="Purple acid phosphatase" evidence="4">
    <location>
        <begin position="23"/>
        <end position="523"/>
    </location>
</feature>
<dbReference type="Pfam" id="PF00149">
    <property type="entry name" value="Metallophos"/>
    <property type="match status" value="1"/>
</dbReference>
<dbReference type="GO" id="GO:0046872">
    <property type="term" value="F:metal ion binding"/>
    <property type="evidence" value="ECO:0007669"/>
    <property type="project" value="InterPro"/>
</dbReference>
<comment type="catalytic activity">
    <reaction evidence="4">
        <text>a phosphate monoester + H2O = an alcohol + phosphate</text>
        <dbReference type="Rhea" id="RHEA:15017"/>
        <dbReference type="ChEBI" id="CHEBI:15377"/>
        <dbReference type="ChEBI" id="CHEBI:30879"/>
        <dbReference type="ChEBI" id="CHEBI:43474"/>
        <dbReference type="ChEBI" id="CHEBI:67140"/>
        <dbReference type="EC" id="3.1.3.2"/>
    </reaction>
</comment>
<evidence type="ECO:0000259" key="5">
    <source>
        <dbReference type="Pfam" id="PF00149"/>
    </source>
</evidence>
<dbReference type="Pfam" id="PF14008">
    <property type="entry name" value="Metallophos_C"/>
    <property type="match status" value="1"/>
</dbReference>
<dbReference type="InterPro" id="IPR041792">
    <property type="entry name" value="MPP_PAP"/>
</dbReference>
<dbReference type="CDD" id="cd00839">
    <property type="entry name" value="MPP_PAPs"/>
    <property type="match status" value="1"/>
</dbReference>
<comment type="caution">
    <text evidence="8">The sequence shown here is derived from an EMBL/GenBank/DDBJ whole genome shotgun (WGS) entry which is preliminary data.</text>
</comment>
<name>A0AAV9IRB4_CYACA</name>
<feature type="signal peptide" evidence="4">
    <location>
        <begin position="1"/>
        <end position="22"/>
    </location>
</feature>
<evidence type="ECO:0000313" key="8">
    <source>
        <dbReference type="EMBL" id="KAK4534787.1"/>
    </source>
</evidence>
<dbReference type="EC" id="3.1.3.2" evidence="4"/>
<proteinExistence type="inferred from homology"/>
<reference evidence="8 9" key="1">
    <citation type="submission" date="2022-07" db="EMBL/GenBank/DDBJ databases">
        <title>Genome-wide signatures of adaptation to extreme environments.</title>
        <authorList>
            <person name="Cho C.H."/>
            <person name="Yoon H.S."/>
        </authorList>
    </citation>
    <scope>NUCLEOTIDE SEQUENCE [LARGE SCALE GENOMIC DNA]</scope>
    <source>
        <strain evidence="8 9">DBV 063 E5</strain>
    </source>
</reference>
<comment type="similarity">
    <text evidence="4">Belongs to the metallophosphoesterase superfamily. Purple acid phosphatase family.</text>
</comment>
<dbReference type="PANTHER" id="PTHR22953">
    <property type="entry name" value="ACID PHOSPHATASE RELATED"/>
    <property type="match status" value="1"/>
</dbReference>
<evidence type="ECO:0000259" key="6">
    <source>
        <dbReference type="Pfam" id="PF14008"/>
    </source>
</evidence>
<feature type="domain" description="Purple acid phosphatase N-terminal" evidence="7">
    <location>
        <begin position="60"/>
        <end position="205"/>
    </location>
</feature>
<keyword evidence="2 4" id="KW-0378">Hydrolase</keyword>
<dbReference type="EMBL" id="JANCYW010000002">
    <property type="protein sequence ID" value="KAK4534787.1"/>
    <property type="molecule type" value="Genomic_DNA"/>
</dbReference>
<dbReference type="Proteomes" id="UP001301350">
    <property type="component" value="Unassembled WGS sequence"/>
</dbReference>
<dbReference type="SUPFAM" id="SSF49363">
    <property type="entry name" value="Purple acid phosphatase, N-terminal domain"/>
    <property type="match status" value="1"/>
</dbReference>
<keyword evidence="9" id="KW-1185">Reference proteome</keyword>
<evidence type="ECO:0000256" key="1">
    <source>
        <dbReference type="ARBA" id="ARBA00022729"/>
    </source>
</evidence>
<protein>
    <recommendedName>
        <fullName evidence="4">Purple acid phosphatase</fullName>
        <ecNumber evidence="4">3.1.3.2</ecNumber>
    </recommendedName>
</protein>
<dbReference type="Gene3D" id="2.60.40.380">
    <property type="entry name" value="Purple acid phosphatase-like, N-terminal"/>
    <property type="match status" value="1"/>
</dbReference>
<organism evidence="8 9">
    <name type="scientific">Cyanidium caldarium</name>
    <name type="common">Red alga</name>
    <dbReference type="NCBI Taxonomy" id="2771"/>
    <lineage>
        <taxon>Eukaryota</taxon>
        <taxon>Rhodophyta</taxon>
        <taxon>Bangiophyceae</taxon>
        <taxon>Cyanidiales</taxon>
        <taxon>Cyanidiaceae</taxon>
        <taxon>Cyanidium</taxon>
    </lineage>
</organism>
<dbReference type="InterPro" id="IPR025733">
    <property type="entry name" value="PAPs_C"/>
</dbReference>
<dbReference type="Gene3D" id="3.60.21.10">
    <property type="match status" value="1"/>
</dbReference>
<accession>A0AAV9IRB4</accession>
<dbReference type="InterPro" id="IPR004843">
    <property type="entry name" value="Calcineurin-like_PHP"/>
</dbReference>
<evidence type="ECO:0000313" key="9">
    <source>
        <dbReference type="Proteomes" id="UP001301350"/>
    </source>
</evidence>
<evidence type="ECO:0000256" key="3">
    <source>
        <dbReference type="ARBA" id="ARBA00023180"/>
    </source>
</evidence>
<dbReference type="Pfam" id="PF16656">
    <property type="entry name" value="Pur_ac_phosph_N"/>
    <property type="match status" value="1"/>
</dbReference>
<gene>
    <name evidence="8" type="ORF">CDCA_CDCA02G0812</name>
</gene>
<feature type="domain" description="Purple acid phosphatase C-terminal" evidence="6">
    <location>
        <begin position="426"/>
        <end position="481"/>
    </location>
</feature>
<dbReference type="SUPFAM" id="SSF56300">
    <property type="entry name" value="Metallo-dependent phosphatases"/>
    <property type="match status" value="1"/>
</dbReference>